<keyword evidence="6" id="KW-0963">Cytoplasm</keyword>
<evidence type="ECO:0000256" key="7">
    <source>
        <dbReference type="PROSITE-ProRule" id="PRU01050"/>
    </source>
</evidence>
<evidence type="ECO:0000313" key="11">
    <source>
        <dbReference type="EMBL" id="WCO65590.1"/>
    </source>
</evidence>
<feature type="region of interest" description="G4" evidence="7">
    <location>
        <begin position="125"/>
        <end position="128"/>
    </location>
</feature>
<dbReference type="PRINTS" id="PR00326">
    <property type="entry name" value="GTP1OBG"/>
</dbReference>
<evidence type="ECO:0000256" key="8">
    <source>
        <dbReference type="RuleBase" id="RU003761"/>
    </source>
</evidence>
<feature type="region of interest" description="G2" evidence="7">
    <location>
        <begin position="36"/>
        <end position="40"/>
    </location>
</feature>
<evidence type="ECO:0000256" key="2">
    <source>
        <dbReference type="ARBA" id="ARBA00020484"/>
    </source>
</evidence>
<dbReference type="InterPro" id="IPR006073">
    <property type="entry name" value="GTP-bd"/>
</dbReference>
<comment type="function">
    <text evidence="6">An essential GTPase that binds both GDP and GTP, with rapid nucleotide exchange. Plays a role in 16S rRNA processing and 30S ribosomal subunit biogenesis and possibly also in cell cycle regulation and energy metabolism.</text>
</comment>
<dbReference type="GO" id="GO:0005525">
    <property type="term" value="F:GTP binding"/>
    <property type="evidence" value="ECO:0007669"/>
    <property type="project" value="UniProtKB-UniRule"/>
</dbReference>
<keyword evidence="6" id="KW-0699">rRNA-binding</keyword>
<dbReference type="Pfam" id="PF01926">
    <property type="entry name" value="MMR_HSR1"/>
    <property type="match status" value="1"/>
</dbReference>
<evidence type="ECO:0000256" key="3">
    <source>
        <dbReference type="ARBA" id="ARBA00022741"/>
    </source>
</evidence>
<evidence type="ECO:0000256" key="4">
    <source>
        <dbReference type="ARBA" id="ARBA00022884"/>
    </source>
</evidence>
<dbReference type="InterPro" id="IPR015946">
    <property type="entry name" value="KH_dom-like_a/b"/>
</dbReference>
<feature type="region of interest" description="G3" evidence="7">
    <location>
        <begin position="66"/>
        <end position="69"/>
    </location>
</feature>
<feature type="binding site" evidence="6">
    <location>
        <begin position="66"/>
        <end position="70"/>
    </location>
    <ligand>
        <name>GTP</name>
        <dbReference type="ChEBI" id="CHEBI:37565"/>
    </ligand>
</feature>
<gene>
    <name evidence="6 11" type="primary">era</name>
    <name evidence="11" type="ORF">PO878_13885</name>
</gene>
<dbReference type="GO" id="GO:0003924">
    <property type="term" value="F:GTPase activity"/>
    <property type="evidence" value="ECO:0007669"/>
    <property type="project" value="UniProtKB-UniRule"/>
</dbReference>
<proteinExistence type="inferred from homology"/>
<dbReference type="Pfam" id="PF07650">
    <property type="entry name" value="KH_2"/>
    <property type="match status" value="1"/>
</dbReference>
<sequence length="287" mass="31215">MRSGFVALVGRPNVGKSTLLNAILGTKVAITSDKPQTTRSQVRGILHLPPEQGGDPDGGTQVVFVDTPGIHKPRTALGEHLNDTAADALRDVDVVCLVVEAPGPIGPGDRWVAARLPPDAIVVVNKVDAARGDATLERLAEAAEIPAADYVPVSARTGEGVDTLVRLLVERMPEGPPFYPDDVVRESPDEVWVAELVREQLLAVTRDEVPHSIATRVTEWEWPRIRVEILVERDSQKGIVIGKGGSVLKEVGTRVRAQLPEGVYVELAVKVDKDWQRRPESFHRLGF</sequence>
<feature type="region of interest" description="G1" evidence="7">
    <location>
        <begin position="10"/>
        <end position="17"/>
    </location>
</feature>
<dbReference type="CDD" id="cd04163">
    <property type="entry name" value="Era"/>
    <property type="match status" value="1"/>
</dbReference>
<dbReference type="InterPro" id="IPR030388">
    <property type="entry name" value="G_ERA_dom"/>
</dbReference>
<evidence type="ECO:0000259" key="9">
    <source>
        <dbReference type="PROSITE" id="PS50823"/>
    </source>
</evidence>
<dbReference type="GO" id="GO:0000028">
    <property type="term" value="P:ribosomal small subunit assembly"/>
    <property type="evidence" value="ECO:0007669"/>
    <property type="project" value="TreeGrafter"/>
</dbReference>
<keyword evidence="6" id="KW-0472">Membrane</keyword>
<feature type="domain" description="Era-type G" evidence="10">
    <location>
        <begin position="2"/>
        <end position="174"/>
    </location>
</feature>
<dbReference type="SUPFAM" id="SSF52540">
    <property type="entry name" value="P-loop containing nucleoside triphosphate hydrolases"/>
    <property type="match status" value="1"/>
</dbReference>
<dbReference type="Proteomes" id="UP001216390">
    <property type="component" value="Chromosome"/>
</dbReference>
<organism evidence="11 12">
    <name type="scientific">Iamia majanohamensis</name>
    <dbReference type="NCBI Taxonomy" id="467976"/>
    <lineage>
        <taxon>Bacteria</taxon>
        <taxon>Bacillati</taxon>
        <taxon>Actinomycetota</taxon>
        <taxon>Acidimicrobiia</taxon>
        <taxon>Acidimicrobiales</taxon>
        <taxon>Iamiaceae</taxon>
        <taxon>Iamia</taxon>
    </lineage>
</organism>
<feature type="binding site" evidence="6">
    <location>
        <begin position="125"/>
        <end position="128"/>
    </location>
    <ligand>
        <name>GTP</name>
        <dbReference type="ChEBI" id="CHEBI:37565"/>
    </ligand>
</feature>
<dbReference type="Gene3D" id="3.40.50.300">
    <property type="entry name" value="P-loop containing nucleotide triphosphate hydrolases"/>
    <property type="match status" value="1"/>
</dbReference>
<keyword evidence="5 6" id="KW-0342">GTP-binding</keyword>
<dbReference type="InterPro" id="IPR005225">
    <property type="entry name" value="Small_GTP-bd"/>
</dbReference>
<dbReference type="GO" id="GO:0005886">
    <property type="term" value="C:plasma membrane"/>
    <property type="evidence" value="ECO:0007669"/>
    <property type="project" value="UniProtKB-SubCell"/>
</dbReference>
<keyword evidence="12" id="KW-1185">Reference proteome</keyword>
<dbReference type="RefSeq" id="WP_272735117.1">
    <property type="nucleotide sequence ID" value="NZ_CP116942.1"/>
</dbReference>
<dbReference type="InterPro" id="IPR005662">
    <property type="entry name" value="GTPase_Era-like"/>
</dbReference>
<keyword evidence="6" id="KW-0690">Ribosome biogenesis</keyword>
<dbReference type="NCBIfam" id="NF000908">
    <property type="entry name" value="PRK00089.1"/>
    <property type="match status" value="1"/>
</dbReference>
<dbReference type="GO" id="GO:0070181">
    <property type="term" value="F:small ribosomal subunit rRNA binding"/>
    <property type="evidence" value="ECO:0007669"/>
    <property type="project" value="UniProtKB-UniRule"/>
</dbReference>
<dbReference type="SUPFAM" id="SSF54814">
    <property type="entry name" value="Prokaryotic type KH domain (KH-domain type II)"/>
    <property type="match status" value="1"/>
</dbReference>
<dbReference type="CDD" id="cd22534">
    <property type="entry name" value="KH-II_Era"/>
    <property type="match status" value="1"/>
</dbReference>
<dbReference type="InterPro" id="IPR004044">
    <property type="entry name" value="KH_dom_type_2"/>
</dbReference>
<dbReference type="PANTHER" id="PTHR42698">
    <property type="entry name" value="GTPASE ERA"/>
    <property type="match status" value="1"/>
</dbReference>
<dbReference type="HAMAP" id="MF_00367">
    <property type="entry name" value="GTPase_Era"/>
    <property type="match status" value="1"/>
</dbReference>
<comment type="subunit">
    <text evidence="6">Monomer.</text>
</comment>
<protein>
    <recommendedName>
        <fullName evidence="2 6">GTPase Era</fullName>
    </recommendedName>
</protein>
<comment type="subcellular location">
    <subcellularLocation>
        <location evidence="6">Cytoplasm</location>
    </subcellularLocation>
    <subcellularLocation>
        <location evidence="6">Cell membrane</location>
        <topology evidence="6">Peripheral membrane protein</topology>
    </subcellularLocation>
</comment>
<name>A0AAF0BU85_9ACTN</name>
<dbReference type="KEGG" id="ima:PO878_13885"/>
<evidence type="ECO:0000259" key="10">
    <source>
        <dbReference type="PROSITE" id="PS51713"/>
    </source>
</evidence>
<dbReference type="NCBIfam" id="TIGR00231">
    <property type="entry name" value="small_GTP"/>
    <property type="match status" value="1"/>
</dbReference>
<reference evidence="11" key="1">
    <citation type="submission" date="2023-01" db="EMBL/GenBank/DDBJ databases">
        <title>The diversity of Class Acidimicrobiia in South China Sea sediment environments and the proposal of Iamia marina sp. nov., a novel species of the genus Iamia.</title>
        <authorList>
            <person name="He Y."/>
            <person name="Tian X."/>
        </authorList>
    </citation>
    <scope>NUCLEOTIDE SEQUENCE</scope>
    <source>
        <strain evidence="11">DSM 19957</strain>
    </source>
</reference>
<dbReference type="EMBL" id="CP116942">
    <property type="protein sequence ID" value="WCO65590.1"/>
    <property type="molecule type" value="Genomic_DNA"/>
</dbReference>
<evidence type="ECO:0000313" key="12">
    <source>
        <dbReference type="Proteomes" id="UP001216390"/>
    </source>
</evidence>
<dbReference type="NCBIfam" id="TIGR00436">
    <property type="entry name" value="era"/>
    <property type="match status" value="1"/>
</dbReference>
<dbReference type="GO" id="GO:0043024">
    <property type="term" value="F:ribosomal small subunit binding"/>
    <property type="evidence" value="ECO:0007669"/>
    <property type="project" value="TreeGrafter"/>
</dbReference>
<evidence type="ECO:0000256" key="1">
    <source>
        <dbReference type="ARBA" id="ARBA00007921"/>
    </source>
</evidence>
<dbReference type="GO" id="GO:0005829">
    <property type="term" value="C:cytosol"/>
    <property type="evidence" value="ECO:0007669"/>
    <property type="project" value="TreeGrafter"/>
</dbReference>
<evidence type="ECO:0000256" key="6">
    <source>
        <dbReference type="HAMAP-Rule" id="MF_00367"/>
    </source>
</evidence>
<comment type="similarity">
    <text evidence="1 6 7 8">Belongs to the TRAFAC class TrmE-Era-EngA-EngB-Septin-like GTPase superfamily. Era GTPase family.</text>
</comment>
<dbReference type="InterPro" id="IPR027417">
    <property type="entry name" value="P-loop_NTPase"/>
</dbReference>
<accession>A0AAF0BU85</accession>
<dbReference type="PANTHER" id="PTHR42698:SF1">
    <property type="entry name" value="GTPASE ERA, MITOCHONDRIAL"/>
    <property type="match status" value="1"/>
</dbReference>
<dbReference type="InterPro" id="IPR009019">
    <property type="entry name" value="KH_sf_prok-type"/>
</dbReference>
<dbReference type="Gene3D" id="3.30.300.20">
    <property type="match status" value="1"/>
</dbReference>
<keyword evidence="4 6" id="KW-0694">RNA-binding</keyword>
<feature type="binding site" evidence="6">
    <location>
        <begin position="10"/>
        <end position="17"/>
    </location>
    <ligand>
        <name>GTP</name>
        <dbReference type="ChEBI" id="CHEBI:37565"/>
    </ligand>
</feature>
<dbReference type="AlphaFoldDB" id="A0AAF0BU85"/>
<feature type="region of interest" description="G5" evidence="7">
    <location>
        <begin position="153"/>
        <end position="155"/>
    </location>
</feature>
<keyword evidence="6" id="KW-1003">Cell membrane</keyword>
<keyword evidence="3 6" id="KW-0547">Nucleotide-binding</keyword>
<dbReference type="PROSITE" id="PS50823">
    <property type="entry name" value="KH_TYPE_2"/>
    <property type="match status" value="1"/>
</dbReference>
<dbReference type="PROSITE" id="PS51713">
    <property type="entry name" value="G_ERA"/>
    <property type="match status" value="1"/>
</dbReference>
<evidence type="ECO:0000256" key="5">
    <source>
        <dbReference type="ARBA" id="ARBA00023134"/>
    </source>
</evidence>
<feature type="domain" description="KH type-2" evidence="9">
    <location>
        <begin position="205"/>
        <end position="273"/>
    </location>
</feature>